<evidence type="ECO:0000256" key="1">
    <source>
        <dbReference type="ARBA" id="ARBA00005532"/>
    </source>
</evidence>
<dbReference type="InterPro" id="IPR009060">
    <property type="entry name" value="UBA-like_sf"/>
</dbReference>
<comment type="function">
    <text evidence="5 6">Associates with the EF-Tu.GDP complex and induces the exchange of GDP to GTP. It remains bound to the aminoacyl-tRNA.EF-Tu.GTP complex up to the GTP hydrolysis stage on the ribosome.</text>
</comment>
<evidence type="ECO:0000256" key="6">
    <source>
        <dbReference type="RuleBase" id="RU000642"/>
    </source>
</evidence>
<evidence type="ECO:0000256" key="2">
    <source>
        <dbReference type="ARBA" id="ARBA00016956"/>
    </source>
</evidence>
<evidence type="ECO:0000256" key="7">
    <source>
        <dbReference type="RuleBase" id="RU000643"/>
    </source>
</evidence>
<feature type="region of interest" description="Involved in Mg(2+) ion dislocation from EF-Tu" evidence="5">
    <location>
        <begin position="79"/>
        <end position="82"/>
    </location>
</feature>
<dbReference type="InterPro" id="IPR001816">
    <property type="entry name" value="Transl_elong_EFTs/EF1B"/>
</dbReference>
<reference evidence="9" key="1">
    <citation type="submission" date="2012-01" db="EMBL/GenBank/DDBJ databases">
        <title>The Genome Sequence of Treponema denticola H-22.</title>
        <authorList>
            <consortium name="The Broad Institute Genome Sequencing Platform"/>
            <person name="Earl A."/>
            <person name="Ward D."/>
            <person name="Feldgarden M."/>
            <person name="Gevers D."/>
            <person name="Blanton J.M."/>
            <person name="Fenno C.J."/>
            <person name="Baranova O.V."/>
            <person name="Mathney J."/>
            <person name="Dewhirst F.E."/>
            <person name="Izard J."/>
            <person name="Young S.K."/>
            <person name="Zeng Q."/>
            <person name="Gargeya S."/>
            <person name="Fitzgerald M."/>
            <person name="Haas B."/>
            <person name="Abouelleil A."/>
            <person name="Alvarado L."/>
            <person name="Arachchi H.M."/>
            <person name="Berlin A."/>
            <person name="Chapman S.B."/>
            <person name="Gearin G."/>
            <person name="Goldberg J."/>
            <person name="Griggs A."/>
            <person name="Gujja S."/>
            <person name="Hansen M."/>
            <person name="Heiman D."/>
            <person name="Howarth C."/>
            <person name="Larimer J."/>
            <person name="Lui A."/>
            <person name="MacDonald P.J.P."/>
            <person name="McCowen C."/>
            <person name="Montmayeur A."/>
            <person name="Murphy C."/>
            <person name="Neiman D."/>
            <person name="Pearson M."/>
            <person name="Priest M."/>
            <person name="Roberts A."/>
            <person name="Saif S."/>
            <person name="Shea T."/>
            <person name="Sisk P."/>
            <person name="Stolte C."/>
            <person name="Sykes S."/>
            <person name="Wortman J."/>
            <person name="Nusbaum C."/>
            <person name="Birren B."/>
        </authorList>
    </citation>
    <scope>NUCLEOTIDE SEQUENCE [LARGE SCALE GENOMIC DNA]</scope>
    <source>
        <strain evidence="9">H-22</strain>
    </source>
</reference>
<dbReference type="InterPro" id="IPR018101">
    <property type="entry name" value="Transl_elong_Ts_CS"/>
</dbReference>
<dbReference type="GeneID" id="2739441"/>
<proteinExistence type="inferred from homology"/>
<dbReference type="HOGENOM" id="CLU_047155_0_2_12"/>
<dbReference type="Pfam" id="PF00889">
    <property type="entry name" value="EF_TS"/>
    <property type="match status" value="1"/>
</dbReference>
<evidence type="ECO:0000256" key="5">
    <source>
        <dbReference type="HAMAP-Rule" id="MF_00050"/>
    </source>
</evidence>
<comment type="caution">
    <text evidence="9">The sequence shown here is derived from an EMBL/GenBank/DDBJ whole genome shotgun (WGS) entry which is preliminary data.</text>
</comment>
<name>A0A0E2E6B2_TREDN</name>
<dbReference type="Gene3D" id="1.10.286.20">
    <property type="match status" value="1"/>
</dbReference>
<dbReference type="RefSeq" id="WP_002674264.1">
    <property type="nucleotide sequence ID" value="NZ_CM001795.1"/>
</dbReference>
<dbReference type="PANTHER" id="PTHR11741">
    <property type="entry name" value="ELONGATION FACTOR TS"/>
    <property type="match status" value="1"/>
</dbReference>
<gene>
    <name evidence="5" type="primary">tsf</name>
    <name evidence="9" type="ORF">HMPREF9726_01034</name>
</gene>
<dbReference type="PANTHER" id="PTHR11741:SF0">
    <property type="entry name" value="ELONGATION FACTOR TS, MITOCHONDRIAL"/>
    <property type="match status" value="1"/>
</dbReference>
<keyword evidence="3 5" id="KW-0251">Elongation factor</keyword>
<keyword evidence="4 5" id="KW-0648">Protein biosynthesis</keyword>
<organism evidence="9">
    <name type="scientific">Treponema denticola H-22</name>
    <dbReference type="NCBI Taxonomy" id="999432"/>
    <lineage>
        <taxon>Bacteria</taxon>
        <taxon>Pseudomonadati</taxon>
        <taxon>Spirochaetota</taxon>
        <taxon>Spirochaetia</taxon>
        <taxon>Spirochaetales</taxon>
        <taxon>Treponemataceae</taxon>
        <taxon>Treponema</taxon>
    </lineage>
</organism>
<dbReference type="NCBIfam" id="TIGR00116">
    <property type="entry name" value="tsf"/>
    <property type="match status" value="1"/>
</dbReference>
<dbReference type="PATRIC" id="fig|999432.5.peg.1075"/>
<evidence type="ECO:0000256" key="4">
    <source>
        <dbReference type="ARBA" id="ARBA00022917"/>
    </source>
</evidence>
<dbReference type="SUPFAM" id="SSF46934">
    <property type="entry name" value="UBA-like"/>
    <property type="match status" value="1"/>
</dbReference>
<dbReference type="CDD" id="cd14275">
    <property type="entry name" value="UBA_EF-Ts"/>
    <property type="match status" value="1"/>
</dbReference>
<dbReference type="Gene3D" id="1.10.8.10">
    <property type="entry name" value="DNA helicase RuvA subunit, C-terminal domain"/>
    <property type="match status" value="1"/>
</dbReference>
<feature type="domain" description="Translation elongation factor EFTs/EF1B dimerisation" evidence="8">
    <location>
        <begin position="70"/>
        <end position="277"/>
    </location>
</feature>
<dbReference type="PROSITE" id="PS01127">
    <property type="entry name" value="EF_TS_2"/>
    <property type="match status" value="1"/>
</dbReference>
<dbReference type="SMR" id="A0A0E2E6B2"/>
<dbReference type="InterPro" id="IPR036402">
    <property type="entry name" value="EF-Ts_dimer_sf"/>
</dbReference>
<protein>
    <recommendedName>
        <fullName evidence="2 5">Elongation factor Ts</fullName>
        <shortName evidence="5">EF-Ts</shortName>
    </recommendedName>
</protein>
<dbReference type="GO" id="GO:0003746">
    <property type="term" value="F:translation elongation factor activity"/>
    <property type="evidence" value="ECO:0007669"/>
    <property type="project" value="UniProtKB-UniRule"/>
</dbReference>
<keyword evidence="5" id="KW-0963">Cytoplasm</keyword>
<dbReference type="Gene3D" id="3.30.479.20">
    <property type="entry name" value="Elongation factor Ts, dimerisation domain"/>
    <property type="match status" value="2"/>
</dbReference>
<dbReference type="GO" id="GO:0005737">
    <property type="term" value="C:cytoplasm"/>
    <property type="evidence" value="ECO:0007669"/>
    <property type="project" value="UniProtKB-SubCell"/>
</dbReference>
<evidence type="ECO:0000256" key="3">
    <source>
        <dbReference type="ARBA" id="ARBA00022768"/>
    </source>
</evidence>
<evidence type="ECO:0000259" key="8">
    <source>
        <dbReference type="Pfam" id="PF00889"/>
    </source>
</evidence>
<dbReference type="SUPFAM" id="SSF54713">
    <property type="entry name" value="Elongation factor Ts (EF-Ts), dimerisation domain"/>
    <property type="match status" value="2"/>
</dbReference>
<dbReference type="HAMAP" id="MF_00050">
    <property type="entry name" value="EF_Ts"/>
    <property type="match status" value="1"/>
</dbReference>
<dbReference type="InterPro" id="IPR014039">
    <property type="entry name" value="Transl_elong_EFTs/EF1B_dimer"/>
</dbReference>
<dbReference type="FunFam" id="1.10.8.10:FF:000001">
    <property type="entry name" value="Elongation factor Ts"/>
    <property type="match status" value="1"/>
</dbReference>
<dbReference type="Proteomes" id="UP000011705">
    <property type="component" value="Chromosome"/>
</dbReference>
<comment type="subcellular location">
    <subcellularLocation>
        <location evidence="5 7">Cytoplasm</location>
    </subcellularLocation>
</comment>
<dbReference type="EMBL" id="AGDV01000009">
    <property type="protein sequence ID" value="EMB34285.1"/>
    <property type="molecule type" value="Genomic_DNA"/>
</dbReference>
<dbReference type="PROSITE" id="PS01126">
    <property type="entry name" value="EF_TS_1"/>
    <property type="match status" value="1"/>
</dbReference>
<evidence type="ECO:0000313" key="9">
    <source>
        <dbReference type="EMBL" id="EMB34285.1"/>
    </source>
</evidence>
<sequence length="280" mass="31131">MDIKASDVKELRDKTGAGMMECKKALQHCNGDAKEAEKYLKEKGLAAVEKRADRVTSEGIIVIKSDHKKAVMLEMTCETDFVAKNADFIAVGEDIAKTAFDKDISEVTPELNDKLLDLATRVRENMNLTRLINVKAGADEYLSRYIHSDKKTGVIIVLKSDKPEIFEKTEVQEFAYDCCLHAAAFMPLYVKKEDVDAAYIKEQEEIFKGQVAELNKPDNVKEGIVKGKISKHLSEICFLEQAFVKDDKLSVSKKMAEVGKEAGGSLSLSKLVIFQLGLGM</sequence>
<dbReference type="AlphaFoldDB" id="A0A0E2E6B2"/>
<comment type="similarity">
    <text evidence="1 5 6">Belongs to the EF-Ts family.</text>
</comment>
<accession>A0A0E2E6B2</accession>